<reference evidence="1" key="4">
    <citation type="submission" date="2019-03" db="UniProtKB">
        <authorList>
            <consortium name="EnsemblPlants"/>
        </authorList>
    </citation>
    <scope>IDENTIFICATION</scope>
</reference>
<reference evidence="1" key="5">
    <citation type="journal article" date="2021" name="G3 (Bethesda)">
        <title>Aegilops tauschii genome assembly Aet v5.0 features greater sequence contiguity and improved annotation.</title>
        <authorList>
            <person name="Wang L."/>
            <person name="Zhu T."/>
            <person name="Rodriguez J.C."/>
            <person name="Deal K.R."/>
            <person name="Dubcovsky J."/>
            <person name="McGuire P.E."/>
            <person name="Lux T."/>
            <person name="Spannagl M."/>
            <person name="Mayer K.F.X."/>
            <person name="Baldrich P."/>
            <person name="Meyers B.C."/>
            <person name="Huo N."/>
            <person name="Gu Y.Q."/>
            <person name="Zhou H."/>
            <person name="Devos K.M."/>
            <person name="Bennetzen J.L."/>
            <person name="Unver T."/>
            <person name="Budak H."/>
            <person name="Gulick P.J."/>
            <person name="Galiba G."/>
            <person name="Kalapos B."/>
            <person name="Nelson D.R."/>
            <person name="Li P."/>
            <person name="You F.M."/>
            <person name="Luo M.C."/>
            <person name="Dvorak J."/>
        </authorList>
    </citation>
    <scope>NUCLEOTIDE SEQUENCE [LARGE SCALE GENOMIC DNA]</scope>
    <source>
        <strain evidence="1">cv. AL8/78</strain>
    </source>
</reference>
<dbReference type="AlphaFoldDB" id="A0A452ZXZ5"/>
<reference evidence="1" key="3">
    <citation type="journal article" date="2017" name="Nature">
        <title>Genome sequence of the progenitor of the wheat D genome Aegilops tauschii.</title>
        <authorList>
            <person name="Luo M.C."/>
            <person name="Gu Y.Q."/>
            <person name="Puiu D."/>
            <person name="Wang H."/>
            <person name="Twardziok S.O."/>
            <person name="Deal K.R."/>
            <person name="Huo N."/>
            <person name="Zhu T."/>
            <person name="Wang L."/>
            <person name="Wang Y."/>
            <person name="McGuire P.E."/>
            <person name="Liu S."/>
            <person name="Long H."/>
            <person name="Ramasamy R.K."/>
            <person name="Rodriguez J.C."/>
            <person name="Van S.L."/>
            <person name="Yuan L."/>
            <person name="Wang Z."/>
            <person name="Xia Z."/>
            <person name="Xiao L."/>
            <person name="Anderson O.D."/>
            <person name="Ouyang S."/>
            <person name="Liang Y."/>
            <person name="Zimin A.V."/>
            <person name="Pertea G."/>
            <person name="Qi P."/>
            <person name="Bennetzen J.L."/>
            <person name="Dai X."/>
            <person name="Dawson M.W."/>
            <person name="Muller H.G."/>
            <person name="Kugler K."/>
            <person name="Rivarola-Duarte L."/>
            <person name="Spannagl M."/>
            <person name="Mayer K.F.X."/>
            <person name="Lu F.H."/>
            <person name="Bevan M.W."/>
            <person name="Leroy P."/>
            <person name="Li P."/>
            <person name="You F.M."/>
            <person name="Sun Q."/>
            <person name="Liu Z."/>
            <person name="Lyons E."/>
            <person name="Wicker T."/>
            <person name="Salzberg S.L."/>
            <person name="Devos K.M."/>
            <person name="Dvorak J."/>
        </authorList>
    </citation>
    <scope>NUCLEOTIDE SEQUENCE [LARGE SCALE GENOMIC DNA]</scope>
    <source>
        <strain evidence="1">cv. AL8/78</strain>
    </source>
</reference>
<proteinExistence type="predicted"/>
<evidence type="ECO:0000313" key="1">
    <source>
        <dbReference type="EnsemblPlants" id="AET1Gv20966500.2"/>
    </source>
</evidence>
<dbReference type="Proteomes" id="UP000015105">
    <property type="component" value="Chromosome 1D"/>
</dbReference>
<reference evidence="2" key="1">
    <citation type="journal article" date="2014" name="Science">
        <title>Ancient hybridizations among the ancestral genomes of bread wheat.</title>
        <authorList>
            <consortium name="International Wheat Genome Sequencing Consortium,"/>
            <person name="Marcussen T."/>
            <person name="Sandve S.R."/>
            <person name="Heier L."/>
            <person name="Spannagl M."/>
            <person name="Pfeifer M."/>
            <person name="Jakobsen K.S."/>
            <person name="Wulff B.B."/>
            <person name="Steuernagel B."/>
            <person name="Mayer K.F."/>
            <person name="Olsen O.A."/>
        </authorList>
    </citation>
    <scope>NUCLEOTIDE SEQUENCE [LARGE SCALE GENOMIC DNA]</scope>
    <source>
        <strain evidence="2">cv. AL8/78</strain>
    </source>
</reference>
<dbReference type="EnsemblPlants" id="AET1Gv20966500.2">
    <property type="protein sequence ID" value="AET1Gv20966500.2"/>
    <property type="gene ID" value="AET1Gv20966500"/>
</dbReference>
<organism evidence="1 2">
    <name type="scientific">Aegilops tauschii subsp. strangulata</name>
    <name type="common">Goatgrass</name>
    <dbReference type="NCBI Taxonomy" id="200361"/>
    <lineage>
        <taxon>Eukaryota</taxon>
        <taxon>Viridiplantae</taxon>
        <taxon>Streptophyta</taxon>
        <taxon>Embryophyta</taxon>
        <taxon>Tracheophyta</taxon>
        <taxon>Spermatophyta</taxon>
        <taxon>Magnoliopsida</taxon>
        <taxon>Liliopsida</taxon>
        <taxon>Poales</taxon>
        <taxon>Poaceae</taxon>
        <taxon>BOP clade</taxon>
        <taxon>Pooideae</taxon>
        <taxon>Triticodae</taxon>
        <taxon>Triticeae</taxon>
        <taxon>Triticinae</taxon>
        <taxon>Aegilops</taxon>
    </lineage>
</organism>
<sequence>HVSPSSVLASLTHAPLPGVKLAVSLSRPYPHPTAIRAPTSHPTARASAQRLPTARTALYIRLASGPWCRTRHLARLRSLSFILFRFLVSPPPLPQCASRGLRSTVFSNQSAGGGDSRVGFLAVARSRYGSA</sequence>
<name>A0A452ZXZ5_AEGTS</name>
<protein>
    <submittedName>
        <fullName evidence="1">Uncharacterized protein</fullName>
    </submittedName>
</protein>
<dbReference type="Gramene" id="AET1Gv20966500.2">
    <property type="protein sequence ID" value="AET1Gv20966500.2"/>
    <property type="gene ID" value="AET1Gv20966500"/>
</dbReference>
<reference evidence="2" key="2">
    <citation type="journal article" date="2017" name="Nat. Plants">
        <title>The Aegilops tauschii genome reveals multiple impacts of transposons.</title>
        <authorList>
            <person name="Zhao G."/>
            <person name="Zou C."/>
            <person name="Li K."/>
            <person name="Wang K."/>
            <person name="Li T."/>
            <person name="Gao L."/>
            <person name="Zhang X."/>
            <person name="Wang H."/>
            <person name="Yang Z."/>
            <person name="Liu X."/>
            <person name="Jiang W."/>
            <person name="Mao L."/>
            <person name="Kong X."/>
            <person name="Jiao Y."/>
            <person name="Jia J."/>
        </authorList>
    </citation>
    <scope>NUCLEOTIDE SEQUENCE [LARGE SCALE GENOMIC DNA]</scope>
    <source>
        <strain evidence="2">cv. AL8/78</strain>
    </source>
</reference>
<evidence type="ECO:0000313" key="2">
    <source>
        <dbReference type="Proteomes" id="UP000015105"/>
    </source>
</evidence>
<accession>A0A452ZXZ5</accession>
<keyword evidence="2" id="KW-1185">Reference proteome</keyword>